<evidence type="ECO:0000313" key="2">
    <source>
        <dbReference type="EMBL" id="EUJ29310.1"/>
    </source>
</evidence>
<proteinExistence type="predicted"/>
<gene>
    <name evidence="2" type="ORF">LMUR_04268</name>
</gene>
<dbReference type="Gene3D" id="3.40.1580.10">
    <property type="entry name" value="SMI1/KNR4-like"/>
    <property type="match status" value="1"/>
</dbReference>
<dbReference type="Pfam" id="PF14568">
    <property type="entry name" value="SUKH_6"/>
    <property type="match status" value="1"/>
</dbReference>
<comment type="caution">
    <text evidence="2">The sequence shown here is derived from an EMBL/GenBank/DDBJ whole genome shotgun (WGS) entry which is preliminary data.</text>
</comment>
<keyword evidence="2" id="KW-0808">Transferase</keyword>
<name>A0A829RA66_LISGR</name>
<organism evidence="2 3">
    <name type="scientific">Listeria grayi FSL F6-1183</name>
    <dbReference type="NCBI Taxonomy" id="1265827"/>
    <lineage>
        <taxon>Bacteria</taxon>
        <taxon>Bacillati</taxon>
        <taxon>Bacillota</taxon>
        <taxon>Bacilli</taxon>
        <taxon>Bacillales</taxon>
        <taxon>Listeriaceae</taxon>
        <taxon>Listeria</taxon>
    </lineage>
</organism>
<dbReference type="Proteomes" id="UP000019251">
    <property type="component" value="Unassembled WGS sequence"/>
</dbReference>
<evidence type="ECO:0000313" key="3">
    <source>
        <dbReference type="Proteomes" id="UP000019251"/>
    </source>
</evidence>
<dbReference type="RefSeq" id="WP_036104675.1">
    <property type="nucleotide sequence ID" value="NZ_AODG01000005.1"/>
</dbReference>
<sequence length="161" mass="18623">MEFDNTSVILPLPTDELINENEAFLRVTFPEKYRELIKEYNGCSPKDYRGVFLAENNHEYVIDRLLCQVPNPKEIELGVYDINVVLAQIEERLTDEEHADELGNAVVPIAVLFAGNFLCLDFRKGGDNPTVVVWDHERSDDWKPVFYHVANSFDEFMKIVK</sequence>
<protein>
    <submittedName>
        <fullName evidence="2">UbiE/COQ5 methyltransferase</fullName>
    </submittedName>
</protein>
<feature type="domain" description="Knr4/Smi1-like" evidence="1">
    <location>
        <begin position="12"/>
        <end position="159"/>
    </location>
</feature>
<evidence type="ECO:0000259" key="1">
    <source>
        <dbReference type="SMART" id="SM00860"/>
    </source>
</evidence>
<reference evidence="2 3" key="1">
    <citation type="submission" date="2012-12" db="EMBL/GenBank/DDBJ databases">
        <title>Novel taxa of Listeriaceae from agricultural environments in the United States.</title>
        <authorList>
            <person name="den Bakker H.C."/>
            <person name="Allred A."/>
            <person name="Warchocki S."/>
            <person name="Wright E.M."/>
            <person name="Burrell A."/>
            <person name="Nightingale K.K."/>
            <person name="Kephart D."/>
            <person name="Wiedmann M."/>
        </authorList>
    </citation>
    <scope>NUCLEOTIDE SEQUENCE [LARGE SCALE GENOMIC DNA]</scope>
    <source>
        <strain evidence="2 3">FSL F6-1183</strain>
    </source>
</reference>
<dbReference type="SUPFAM" id="SSF160631">
    <property type="entry name" value="SMI1/KNR4-like"/>
    <property type="match status" value="1"/>
</dbReference>
<keyword evidence="2" id="KW-0489">Methyltransferase</keyword>
<dbReference type="GO" id="GO:0008168">
    <property type="term" value="F:methyltransferase activity"/>
    <property type="evidence" value="ECO:0007669"/>
    <property type="project" value="UniProtKB-KW"/>
</dbReference>
<dbReference type="AlphaFoldDB" id="A0A829RA66"/>
<dbReference type="SMART" id="SM00860">
    <property type="entry name" value="SMI1_KNR4"/>
    <property type="match status" value="1"/>
</dbReference>
<dbReference type="EMBL" id="AODG01000005">
    <property type="protein sequence ID" value="EUJ29310.1"/>
    <property type="molecule type" value="Genomic_DNA"/>
</dbReference>
<dbReference type="GO" id="GO:0032259">
    <property type="term" value="P:methylation"/>
    <property type="evidence" value="ECO:0007669"/>
    <property type="project" value="UniProtKB-KW"/>
</dbReference>
<dbReference type="InterPro" id="IPR018958">
    <property type="entry name" value="Knr4/Smi1-like_dom"/>
</dbReference>
<accession>A0A829RA66</accession>
<dbReference type="InterPro" id="IPR037883">
    <property type="entry name" value="Knr4/Smi1-like_sf"/>
</dbReference>